<name>A0A0U2VG33_9ENTE</name>
<dbReference type="InterPro" id="IPR031989">
    <property type="entry name" value="DUF5067"/>
</dbReference>
<dbReference type="RefSeq" id="WP_208929684.1">
    <property type="nucleotide sequence ID" value="NZ_CP013655.1"/>
</dbReference>
<organism evidence="3 4">
    <name type="scientific">Enterococcus rotai</name>
    <dbReference type="NCBI Taxonomy" id="118060"/>
    <lineage>
        <taxon>Bacteria</taxon>
        <taxon>Bacillati</taxon>
        <taxon>Bacillota</taxon>
        <taxon>Bacilli</taxon>
        <taxon>Lactobacillales</taxon>
        <taxon>Enterococcaceae</taxon>
        <taxon>Enterococcus</taxon>
    </lineage>
</organism>
<dbReference type="PROSITE" id="PS51257">
    <property type="entry name" value="PROKAR_LIPOPROTEIN"/>
    <property type="match status" value="1"/>
</dbReference>
<keyword evidence="4" id="KW-1185">Reference proteome</keyword>
<dbReference type="Pfam" id="PF16729">
    <property type="entry name" value="DUF5067"/>
    <property type="match status" value="1"/>
</dbReference>
<dbReference type="STRING" id="118060.ATZ35_04480"/>
<gene>
    <name evidence="3" type="ORF">ATZ35_04480</name>
</gene>
<protein>
    <recommendedName>
        <fullName evidence="2">DUF5067 domain-containing protein</fullName>
    </recommendedName>
</protein>
<dbReference type="AlphaFoldDB" id="A0A0U2VG33"/>
<evidence type="ECO:0000259" key="2">
    <source>
        <dbReference type="Pfam" id="PF16729"/>
    </source>
</evidence>
<keyword evidence="1" id="KW-0732">Signal</keyword>
<sequence>MKKISSVLLIIVIGGLSLIGCTQQLDQKKQSFSDNGVSYEFQLPGGWKADQEANKEYGLQTSFSAEDTKSNSYVFVTTTLVTNIEQKKFGEQTREKLKERYRYKNVKDIYMKKITVGNAPAYKYTLNTVFKEKSVWAHFYYIWTEHGFVQLTFYSADDNSYKKRSEQIDASIETFKETSFDKNEAKKEQEAQQKEEGDIVTIENKEIKFETTAVRQLTEVDGKKMLAIRYTFTNLTLEKAQPSVWKDVVTVTQNGKKLSLGKLPETSDFIDVKELDATQTKVLKQGEQVESVVLYELLDKSTVELNFSQNVFPGKESVRVVVPE</sequence>
<accession>A0A0U2VG33</accession>
<dbReference type="Gene3D" id="3.40.1000.10">
    <property type="entry name" value="Mog1/PsbP, alpha/beta/alpha sandwich"/>
    <property type="match status" value="1"/>
</dbReference>
<feature type="domain" description="DUF5067" evidence="2">
    <location>
        <begin position="183"/>
        <end position="308"/>
    </location>
</feature>
<evidence type="ECO:0000256" key="1">
    <source>
        <dbReference type="ARBA" id="ARBA00022729"/>
    </source>
</evidence>
<evidence type="ECO:0000313" key="3">
    <source>
        <dbReference type="EMBL" id="ALS36443.1"/>
    </source>
</evidence>
<evidence type="ECO:0000313" key="4">
    <source>
        <dbReference type="Proteomes" id="UP000067523"/>
    </source>
</evidence>
<proteinExistence type="predicted"/>
<dbReference type="Gene3D" id="2.60.40.1240">
    <property type="match status" value="1"/>
</dbReference>
<reference evidence="4" key="1">
    <citation type="submission" date="2015-12" db="EMBL/GenBank/DDBJ databases">
        <authorList>
            <person name="Lauer A."/>
            <person name="Humrighouse B."/>
            <person name="Loparev V."/>
            <person name="Shewmaker P.L."/>
            <person name="Whitney A.M."/>
            <person name="McLaughlin R.W."/>
        </authorList>
    </citation>
    <scope>NUCLEOTIDE SEQUENCE [LARGE SCALE GENOMIC DNA]</scope>
    <source>
        <strain evidence="4">LMG 26678</strain>
    </source>
</reference>
<dbReference type="KEGG" id="erx:ATZ35_04480"/>
<dbReference type="EMBL" id="CP013655">
    <property type="protein sequence ID" value="ALS36443.1"/>
    <property type="molecule type" value="Genomic_DNA"/>
</dbReference>
<dbReference type="Proteomes" id="UP000067523">
    <property type="component" value="Chromosome"/>
</dbReference>
<dbReference type="InterPro" id="IPR029050">
    <property type="entry name" value="Immunoprotect_excell_Ig-like"/>
</dbReference>